<dbReference type="PANTHER" id="PTHR19282">
    <property type="entry name" value="TETRASPANIN"/>
    <property type="match status" value="1"/>
</dbReference>
<evidence type="ECO:0000313" key="7">
    <source>
        <dbReference type="EMBL" id="KAJ6632653.1"/>
    </source>
</evidence>
<dbReference type="Proteomes" id="UP001151699">
    <property type="component" value="Unassembled WGS sequence"/>
</dbReference>
<dbReference type="SUPFAM" id="SSF48652">
    <property type="entry name" value="Tetraspanin"/>
    <property type="match status" value="1"/>
</dbReference>
<proteinExistence type="inferred from homology"/>
<comment type="caution">
    <text evidence="6">Lacks conserved residue(s) required for the propagation of feature annotation.</text>
</comment>
<evidence type="ECO:0000256" key="4">
    <source>
        <dbReference type="ARBA" id="ARBA00022989"/>
    </source>
</evidence>
<evidence type="ECO:0000256" key="5">
    <source>
        <dbReference type="ARBA" id="ARBA00023136"/>
    </source>
</evidence>
<sequence length="224" mass="24606">MSIPSLLVAVGVVMLVVAIFGAIGAFRESTLLTNIYACLLSLVFILEISAAIAGFVLQGQVREMLVRTMNESLGAYAKYDSANTAIDFMQRSLECCGVDGPEDWVGIFPQKETSDAVYVPESCCAELDGLNCSEYFLSGCLDRMHFVIGQSAMMIATGATTVAFVQILGVMCAFMLAKTIRRTKSLRAAKRWQLHQSLGIMNRDDKPDYEDYTQLDKSVTYNTN</sequence>
<evidence type="ECO:0000256" key="6">
    <source>
        <dbReference type="RuleBase" id="RU361218"/>
    </source>
</evidence>
<dbReference type="PRINTS" id="PR00259">
    <property type="entry name" value="TMFOUR"/>
</dbReference>
<dbReference type="CDD" id="cd03127">
    <property type="entry name" value="tetraspanin_LEL"/>
    <property type="match status" value="1"/>
</dbReference>
<evidence type="ECO:0000313" key="8">
    <source>
        <dbReference type="Proteomes" id="UP001151699"/>
    </source>
</evidence>
<comment type="subcellular location">
    <subcellularLocation>
        <location evidence="1 6">Membrane</location>
        <topology evidence="1 6">Multi-pass membrane protein</topology>
    </subcellularLocation>
</comment>
<protein>
    <recommendedName>
        <fullName evidence="6">Tetraspanin</fullName>
    </recommendedName>
</protein>
<comment type="caution">
    <text evidence="7">The sequence shown here is derived from an EMBL/GenBank/DDBJ whole genome shotgun (WGS) entry which is preliminary data.</text>
</comment>
<evidence type="ECO:0000256" key="3">
    <source>
        <dbReference type="ARBA" id="ARBA00022692"/>
    </source>
</evidence>
<dbReference type="InterPro" id="IPR000301">
    <property type="entry name" value="Tetraspanin_animals"/>
</dbReference>
<dbReference type="PIRSF" id="PIRSF002419">
    <property type="entry name" value="Tetraspanin"/>
    <property type="match status" value="1"/>
</dbReference>
<dbReference type="PANTHER" id="PTHR19282:SF28">
    <property type="entry name" value="TETRASPANIN"/>
    <property type="match status" value="1"/>
</dbReference>
<keyword evidence="8" id="KW-1185">Reference proteome</keyword>
<feature type="transmembrane region" description="Helical" evidence="6">
    <location>
        <begin position="6"/>
        <end position="26"/>
    </location>
</feature>
<dbReference type="GO" id="GO:0005886">
    <property type="term" value="C:plasma membrane"/>
    <property type="evidence" value="ECO:0007669"/>
    <property type="project" value="TreeGrafter"/>
</dbReference>
<keyword evidence="3 6" id="KW-0812">Transmembrane</keyword>
<feature type="transmembrane region" description="Helical" evidence="6">
    <location>
        <begin position="152"/>
        <end position="177"/>
    </location>
</feature>
<accession>A0A9Q0RT37</accession>
<dbReference type="Gene3D" id="1.10.1450.10">
    <property type="entry name" value="Tetraspanin"/>
    <property type="match status" value="1"/>
</dbReference>
<dbReference type="InterPro" id="IPR008952">
    <property type="entry name" value="Tetraspanin_EC2_sf"/>
</dbReference>
<keyword evidence="4 6" id="KW-1133">Transmembrane helix</keyword>
<comment type="similarity">
    <text evidence="2 6">Belongs to the tetraspanin (TM4SF) family.</text>
</comment>
<feature type="transmembrane region" description="Helical" evidence="6">
    <location>
        <begin position="35"/>
        <end position="57"/>
    </location>
</feature>
<name>A0A9Q0RT37_9DIPT</name>
<reference evidence="7" key="1">
    <citation type="submission" date="2022-07" db="EMBL/GenBank/DDBJ databases">
        <authorList>
            <person name="Trinca V."/>
            <person name="Uliana J.V.C."/>
            <person name="Torres T.T."/>
            <person name="Ward R.J."/>
            <person name="Monesi N."/>
        </authorList>
    </citation>
    <scope>NUCLEOTIDE SEQUENCE</scope>
    <source>
        <strain evidence="7">HSMRA1968</strain>
        <tissue evidence="7">Whole embryos</tissue>
    </source>
</reference>
<organism evidence="7 8">
    <name type="scientific">Pseudolycoriella hygida</name>
    <dbReference type="NCBI Taxonomy" id="35572"/>
    <lineage>
        <taxon>Eukaryota</taxon>
        <taxon>Metazoa</taxon>
        <taxon>Ecdysozoa</taxon>
        <taxon>Arthropoda</taxon>
        <taxon>Hexapoda</taxon>
        <taxon>Insecta</taxon>
        <taxon>Pterygota</taxon>
        <taxon>Neoptera</taxon>
        <taxon>Endopterygota</taxon>
        <taxon>Diptera</taxon>
        <taxon>Nematocera</taxon>
        <taxon>Sciaroidea</taxon>
        <taxon>Sciaridae</taxon>
        <taxon>Pseudolycoriella</taxon>
    </lineage>
</organism>
<keyword evidence="5 6" id="KW-0472">Membrane</keyword>
<gene>
    <name evidence="7" type="primary">CD63_1</name>
    <name evidence="7" type="ORF">Bhyg_15739</name>
</gene>
<evidence type="ECO:0000256" key="1">
    <source>
        <dbReference type="ARBA" id="ARBA00004141"/>
    </source>
</evidence>
<dbReference type="OrthoDB" id="10051815at2759"/>
<dbReference type="EMBL" id="WJQU01002620">
    <property type="protein sequence ID" value="KAJ6632653.1"/>
    <property type="molecule type" value="Genomic_DNA"/>
</dbReference>
<dbReference type="Pfam" id="PF00335">
    <property type="entry name" value="Tetraspanin"/>
    <property type="match status" value="1"/>
</dbReference>
<evidence type="ECO:0000256" key="2">
    <source>
        <dbReference type="ARBA" id="ARBA00006840"/>
    </source>
</evidence>
<dbReference type="AlphaFoldDB" id="A0A9Q0RT37"/>
<dbReference type="InterPro" id="IPR018499">
    <property type="entry name" value="Tetraspanin/Peripherin"/>
</dbReference>